<sequence length="30" mass="3456">MIGSKMNLLYFFIFPSFVLSFIKKVSVLDA</sequence>
<evidence type="ECO:0000313" key="1">
    <source>
        <dbReference type="EMBL" id="MBX64929.1"/>
    </source>
</evidence>
<protein>
    <submittedName>
        <fullName evidence="1">Uncharacterized protein</fullName>
    </submittedName>
</protein>
<dbReference type="AlphaFoldDB" id="A0A2P2QDA3"/>
<organism evidence="1">
    <name type="scientific">Rhizophora mucronata</name>
    <name type="common">Asiatic mangrove</name>
    <dbReference type="NCBI Taxonomy" id="61149"/>
    <lineage>
        <taxon>Eukaryota</taxon>
        <taxon>Viridiplantae</taxon>
        <taxon>Streptophyta</taxon>
        <taxon>Embryophyta</taxon>
        <taxon>Tracheophyta</taxon>
        <taxon>Spermatophyta</taxon>
        <taxon>Magnoliopsida</taxon>
        <taxon>eudicotyledons</taxon>
        <taxon>Gunneridae</taxon>
        <taxon>Pentapetalae</taxon>
        <taxon>rosids</taxon>
        <taxon>fabids</taxon>
        <taxon>Malpighiales</taxon>
        <taxon>Rhizophoraceae</taxon>
        <taxon>Rhizophora</taxon>
    </lineage>
</organism>
<dbReference type="EMBL" id="GGEC01084445">
    <property type="protein sequence ID" value="MBX64929.1"/>
    <property type="molecule type" value="Transcribed_RNA"/>
</dbReference>
<proteinExistence type="predicted"/>
<accession>A0A2P2QDA3</accession>
<reference evidence="1" key="1">
    <citation type="submission" date="2018-02" db="EMBL/GenBank/DDBJ databases">
        <title>Rhizophora mucronata_Transcriptome.</title>
        <authorList>
            <person name="Meera S.P."/>
            <person name="Sreeshan A."/>
            <person name="Augustine A."/>
        </authorList>
    </citation>
    <scope>NUCLEOTIDE SEQUENCE</scope>
    <source>
        <tissue evidence="1">Leaf</tissue>
    </source>
</reference>
<name>A0A2P2QDA3_RHIMU</name>